<feature type="region of interest" description="Disordered" evidence="2">
    <location>
        <begin position="276"/>
        <end position="296"/>
    </location>
</feature>
<feature type="compositionally biased region" description="Basic and acidic residues" evidence="2">
    <location>
        <begin position="392"/>
        <end position="402"/>
    </location>
</feature>
<keyword evidence="8" id="KW-1185">Reference proteome</keyword>
<dbReference type="EMBL" id="PGWX01000258">
    <property type="protein sequence ID" value="PPJ75587.1"/>
    <property type="molecule type" value="Genomic_DNA"/>
</dbReference>
<proteinExistence type="inferred from homology"/>
<name>A0A2A1K7V9_STAHA</name>
<keyword evidence="6" id="KW-0067">ATP-binding</keyword>
<evidence type="ECO:0000313" key="6">
    <source>
        <dbReference type="EMBL" id="PPJ75587.1"/>
    </source>
</evidence>
<organism evidence="6 7">
    <name type="scientific">Staphylococcus haemolyticus</name>
    <dbReference type="NCBI Taxonomy" id="1283"/>
    <lineage>
        <taxon>Bacteria</taxon>
        <taxon>Bacillati</taxon>
        <taxon>Bacillota</taxon>
        <taxon>Bacilli</taxon>
        <taxon>Bacillales</taxon>
        <taxon>Staphylococcaceae</taxon>
        <taxon>Staphylococcus</taxon>
    </lineage>
</organism>
<dbReference type="Proteomes" id="UP000238153">
    <property type="component" value="Unassembled WGS sequence"/>
</dbReference>
<dbReference type="GO" id="GO:0004386">
    <property type="term" value="F:helicase activity"/>
    <property type="evidence" value="ECO:0007669"/>
    <property type="project" value="UniProtKB-KW"/>
</dbReference>
<feature type="domain" description="Replicative helicase loading/DNA remodeling protein DnaB N-terminal winged helix" evidence="4">
    <location>
        <begin position="11"/>
        <end position="257"/>
    </location>
</feature>
<evidence type="ECO:0000313" key="7">
    <source>
        <dbReference type="Proteomes" id="UP000238153"/>
    </source>
</evidence>
<gene>
    <name evidence="6" type="ORF">CV019_05565</name>
    <name evidence="5" type="ORF">RO950_04635</name>
</gene>
<evidence type="ECO:0000313" key="5">
    <source>
        <dbReference type="EMBL" id="MDT4286304.1"/>
    </source>
</evidence>
<dbReference type="InterPro" id="IPR006343">
    <property type="entry name" value="DnaB/C_C"/>
</dbReference>
<evidence type="ECO:0000256" key="1">
    <source>
        <dbReference type="ARBA" id="ARBA00093462"/>
    </source>
</evidence>
<feature type="compositionally biased region" description="Low complexity" evidence="2">
    <location>
        <begin position="279"/>
        <end position="296"/>
    </location>
</feature>
<dbReference type="Proteomes" id="UP001269271">
    <property type="component" value="Unassembled WGS sequence"/>
</dbReference>
<dbReference type="RefSeq" id="WP_011275539.1">
    <property type="nucleotide sequence ID" value="NZ_BKAY01000003.1"/>
</dbReference>
<sequence length="461" mass="54766">MSLQSYEYGLSPHDGFKVYRQFQFNHNHLEILNRLYMPLIGAQAIGTYHFMNQFVNSDDTLTHYTIMNELKMNLSEFRQYMDLLEAIGLFKTYVKHDERQSFFIYELIQPPTAYQFFNDPMLSIYLYNQVDKQRFKSLKNYFKKHDFDLSGFQQVTRKFTDVFKIPHSSVTIDASSIKKEKPYHGIDLSNVSFDFEILKEMLRHHFISDEIITKEARDLIVQLATLYGLTEDAMKRIILNSITSNQQLSYEEMRKHARSYYLIEHNQQLPELEPKASNHNEVNSNNQSVSSSQPTSNDDWFQLLEETSPVDMLASWSESEPTFQQKKMIEELVEREKLSFGVINILLQFVMLKNEMKLPKTYILEIASNWKKLGIKTAKEAYNYALKANESKSEYKGNDQRQSRKRYSKSREIVSREKTPKWLKNRGQEKTDKETTKEEQEQFEKERAAFREQLKRDWEED</sequence>
<dbReference type="Pfam" id="PF07261">
    <property type="entry name" value="DnaB_2"/>
    <property type="match status" value="1"/>
</dbReference>
<comment type="caution">
    <text evidence="6">The sequence shown here is derived from an EMBL/GenBank/DDBJ whole genome shotgun (WGS) entry which is preliminary data.</text>
</comment>
<feature type="domain" description="DnaB/C C-terminal" evidence="3">
    <location>
        <begin position="325"/>
        <end position="384"/>
    </location>
</feature>
<feature type="compositionally biased region" description="Basic and acidic residues" evidence="2">
    <location>
        <begin position="409"/>
        <end position="446"/>
    </location>
</feature>
<evidence type="ECO:0000313" key="8">
    <source>
        <dbReference type="Proteomes" id="UP001269271"/>
    </source>
</evidence>
<keyword evidence="6" id="KW-0378">Hydrolase</keyword>
<comment type="similarity">
    <text evidence="1">Belongs to the DnaB/DnaD family.</text>
</comment>
<dbReference type="AlphaFoldDB" id="A0A2A1K7V9"/>
<reference evidence="6 7" key="1">
    <citation type="submission" date="2017-11" db="EMBL/GenBank/DDBJ databases">
        <authorList>
            <person name="Founou R.C."/>
            <person name="Founou L."/>
            <person name="Allam M."/>
            <person name="Ismail A."/>
            <person name="Essack S.Y."/>
        </authorList>
    </citation>
    <scope>NUCLEOTIDE SEQUENCE [LARGE SCALE GENOMIC DNA]</scope>
    <source>
        <strain evidence="6 7">G811N2B1</strain>
    </source>
</reference>
<reference evidence="5 8" key="2">
    <citation type="submission" date="2023-08" db="EMBL/GenBank/DDBJ databases">
        <title>Genomic surveillance of Staphylococcus haemolyticus neonatal outbreak in southern France.</title>
        <authorList>
            <person name="Magnan C."/>
            <person name="Morsli M."/>
            <person name="Thiery B."/>
            <person name="Salipante F."/>
            <person name="Attar J."/>
            <person name="Massimo D.M."/>
            <person name="Ory J."/>
            <person name="Pantel A."/>
            <person name="Lavigne J.-P."/>
        </authorList>
    </citation>
    <scope>NUCLEOTIDE SEQUENCE [LARGE SCALE GENOMIC DNA]</scope>
    <source>
        <strain evidence="5 8">NSH026</strain>
    </source>
</reference>
<evidence type="ECO:0000259" key="4">
    <source>
        <dbReference type="Pfam" id="PF25888"/>
    </source>
</evidence>
<evidence type="ECO:0000259" key="3">
    <source>
        <dbReference type="Pfam" id="PF07261"/>
    </source>
</evidence>
<dbReference type="OMA" id="KIASHWA"/>
<evidence type="ECO:0000256" key="2">
    <source>
        <dbReference type="SAM" id="MobiDB-lite"/>
    </source>
</evidence>
<protein>
    <submittedName>
        <fullName evidence="5">DnaD domain protein</fullName>
    </submittedName>
    <submittedName>
        <fullName evidence="6">Helicase DnaB</fullName>
    </submittedName>
</protein>
<dbReference type="GeneID" id="93780649"/>
<accession>A0A2A1K7V9</accession>
<dbReference type="STRING" id="1283.ShL2_01125"/>
<keyword evidence="6" id="KW-0547">Nucleotide-binding</keyword>
<dbReference type="Pfam" id="PF25888">
    <property type="entry name" value="WHD_DnaB"/>
    <property type="match status" value="1"/>
</dbReference>
<dbReference type="EMBL" id="JAVSOO010000008">
    <property type="protein sequence ID" value="MDT4286304.1"/>
    <property type="molecule type" value="Genomic_DNA"/>
</dbReference>
<keyword evidence="6" id="KW-0347">Helicase</keyword>
<feature type="region of interest" description="Disordered" evidence="2">
    <location>
        <begin position="392"/>
        <end position="446"/>
    </location>
</feature>
<dbReference type="InterPro" id="IPR058660">
    <property type="entry name" value="WHD_DnaB"/>
</dbReference>